<evidence type="ECO:0000256" key="1">
    <source>
        <dbReference type="SAM" id="MobiDB-lite"/>
    </source>
</evidence>
<gene>
    <name evidence="2" type="ORF">V9T40_003670</name>
</gene>
<reference evidence="2 3" key="1">
    <citation type="submission" date="2024-03" db="EMBL/GenBank/DDBJ databases">
        <title>Adaptation during the transition from Ophiocordyceps entomopathogen to insect associate is accompanied by gene loss and intensified selection.</title>
        <authorList>
            <person name="Ward C.M."/>
            <person name="Onetto C.A."/>
            <person name="Borneman A.R."/>
        </authorList>
    </citation>
    <scope>NUCLEOTIDE SEQUENCE [LARGE SCALE GENOMIC DNA]</scope>
    <source>
        <strain evidence="2">AWRI1</strain>
        <tissue evidence="2">Single Adult Female</tissue>
    </source>
</reference>
<protein>
    <submittedName>
        <fullName evidence="2">Uncharacterized protein</fullName>
    </submittedName>
</protein>
<dbReference type="AlphaFoldDB" id="A0AAN9TT73"/>
<dbReference type="Proteomes" id="UP001367676">
    <property type="component" value="Unassembled WGS sequence"/>
</dbReference>
<accession>A0AAN9TT73</accession>
<feature type="compositionally biased region" description="Basic and acidic residues" evidence="1">
    <location>
        <begin position="293"/>
        <end position="302"/>
    </location>
</feature>
<feature type="compositionally biased region" description="Basic and acidic residues" evidence="1">
    <location>
        <begin position="271"/>
        <end position="281"/>
    </location>
</feature>
<organism evidence="2 3">
    <name type="scientific">Parthenolecanium corni</name>
    <dbReference type="NCBI Taxonomy" id="536013"/>
    <lineage>
        <taxon>Eukaryota</taxon>
        <taxon>Metazoa</taxon>
        <taxon>Ecdysozoa</taxon>
        <taxon>Arthropoda</taxon>
        <taxon>Hexapoda</taxon>
        <taxon>Insecta</taxon>
        <taxon>Pterygota</taxon>
        <taxon>Neoptera</taxon>
        <taxon>Paraneoptera</taxon>
        <taxon>Hemiptera</taxon>
        <taxon>Sternorrhyncha</taxon>
        <taxon>Coccoidea</taxon>
        <taxon>Coccidae</taxon>
        <taxon>Parthenolecanium</taxon>
    </lineage>
</organism>
<feature type="compositionally biased region" description="Polar residues" evidence="1">
    <location>
        <begin position="400"/>
        <end position="411"/>
    </location>
</feature>
<feature type="compositionally biased region" description="Low complexity" evidence="1">
    <location>
        <begin position="367"/>
        <end position="387"/>
    </location>
</feature>
<evidence type="ECO:0000313" key="2">
    <source>
        <dbReference type="EMBL" id="KAK7603671.1"/>
    </source>
</evidence>
<feature type="compositionally biased region" description="Polar residues" evidence="1">
    <location>
        <begin position="77"/>
        <end position="86"/>
    </location>
</feature>
<keyword evidence="3" id="KW-1185">Reference proteome</keyword>
<proteinExistence type="predicted"/>
<feature type="compositionally biased region" description="Basic and acidic residues" evidence="1">
    <location>
        <begin position="184"/>
        <end position="201"/>
    </location>
</feature>
<feature type="compositionally biased region" description="Low complexity" evidence="1">
    <location>
        <begin position="203"/>
        <end position="230"/>
    </location>
</feature>
<dbReference type="EMBL" id="JBBCAQ010000006">
    <property type="protein sequence ID" value="KAK7603671.1"/>
    <property type="molecule type" value="Genomic_DNA"/>
</dbReference>
<sequence length="545" mass="58640">MASLKKYWFGVNRENKPDCAKGSDSIESTITSVTQSTNVLHSPEKSADCEQLLKRQCSARSASTEATIATETPTEQICPTDSNTMNASAASSPSLISESTSQTLRANALQKSTTKRKSVPGGKKAAADKKGGAADKKGAAEKKGAAAKGEKKGAAAEKKAAAGEKKAAAAEKKPTTPGTTTKTPEAEEMKKEPAADVKEPVVGEESSPKSTETKPTAPAAKEAASTAPAGKAKKAKAGEPSEEPVVGEETSPAGKGARKKGKGAKAAAGAKEPKVGEEGSPGRKKGKGAKATDGAKEPKAGEEGSPGGSKRKRKGATDAEEPVVGEEGGKPKGPRKHREGVEGSVGEEKASPAGSGGRAQRRRKLENLTTKTTETPTTTLSSLLTPRRIAERRKPFSRPLTFSSRSSTWDSLSEYERRESVHHEEELQRAWRLGDSRLLKMLPTPMRRPLFLREPPDMSFENTLTSELRQEFSKRKREAMTKSSLELVRNPLMLRFIQPKMNKCEVLRKKHIKKETIMSAYFEQHYDRFQKPPFKTIHLTGRKCV</sequence>
<feature type="compositionally biased region" description="Basic and acidic residues" evidence="1">
    <location>
        <begin position="125"/>
        <end position="174"/>
    </location>
</feature>
<comment type="caution">
    <text evidence="2">The sequence shown here is derived from an EMBL/GenBank/DDBJ whole genome shotgun (WGS) entry which is preliminary data.</text>
</comment>
<evidence type="ECO:0000313" key="3">
    <source>
        <dbReference type="Proteomes" id="UP001367676"/>
    </source>
</evidence>
<name>A0AAN9TT73_9HEMI</name>
<feature type="compositionally biased region" description="Low complexity" evidence="1">
    <location>
        <begin position="87"/>
        <end position="101"/>
    </location>
</feature>
<feature type="region of interest" description="Disordered" evidence="1">
    <location>
        <begin position="61"/>
        <end position="413"/>
    </location>
</feature>
<feature type="compositionally biased region" description="Polar residues" evidence="1">
    <location>
        <begin position="102"/>
        <end position="112"/>
    </location>
</feature>
<feature type="compositionally biased region" description="Low complexity" evidence="1">
    <location>
        <begin position="61"/>
        <end position="75"/>
    </location>
</feature>